<dbReference type="AlphaFoldDB" id="A0A914Z2Q4"/>
<accession>A0A914Z2Q4</accession>
<organism evidence="1 2">
    <name type="scientific">Panagrolaimus superbus</name>
    <dbReference type="NCBI Taxonomy" id="310955"/>
    <lineage>
        <taxon>Eukaryota</taxon>
        <taxon>Metazoa</taxon>
        <taxon>Ecdysozoa</taxon>
        <taxon>Nematoda</taxon>
        <taxon>Chromadorea</taxon>
        <taxon>Rhabditida</taxon>
        <taxon>Tylenchina</taxon>
        <taxon>Panagrolaimomorpha</taxon>
        <taxon>Panagrolaimoidea</taxon>
        <taxon>Panagrolaimidae</taxon>
        <taxon>Panagrolaimus</taxon>
    </lineage>
</organism>
<dbReference type="WBParaSite" id="PSU_v2.g6634.t1">
    <property type="protein sequence ID" value="PSU_v2.g6634.t1"/>
    <property type="gene ID" value="PSU_v2.g6634"/>
</dbReference>
<dbReference type="Proteomes" id="UP000887577">
    <property type="component" value="Unplaced"/>
</dbReference>
<sequence>MAGGVDADGAGRALAVLGQRGQFVLDLGQAWGEGLEQAGASFGGGHAAGGTGQQAHAEALFQAAHGMAER</sequence>
<reference evidence="2" key="1">
    <citation type="submission" date="2022-11" db="UniProtKB">
        <authorList>
            <consortium name="WormBaseParasite"/>
        </authorList>
    </citation>
    <scope>IDENTIFICATION</scope>
</reference>
<evidence type="ECO:0000313" key="1">
    <source>
        <dbReference type="Proteomes" id="UP000887577"/>
    </source>
</evidence>
<evidence type="ECO:0000313" key="2">
    <source>
        <dbReference type="WBParaSite" id="PSU_v2.g6634.t1"/>
    </source>
</evidence>
<proteinExistence type="predicted"/>
<protein>
    <submittedName>
        <fullName evidence="2">Uncharacterized protein</fullName>
    </submittedName>
</protein>
<keyword evidence="1" id="KW-1185">Reference proteome</keyword>
<name>A0A914Z2Q4_9BILA</name>